<dbReference type="FunFam" id="1.10.510.10:FF:000021">
    <property type="entry name" value="Serine/threonine protein kinase"/>
    <property type="match status" value="1"/>
</dbReference>
<dbReference type="PANTHER" id="PTHR43289">
    <property type="entry name" value="MITOGEN-ACTIVATED PROTEIN KINASE KINASE KINASE 20-RELATED"/>
    <property type="match status" value="1"/>
</dbReference>
<dbReference type="InterPro" id="IPR000719">
    <property type="entry name" value="Prot_kinase_dom"/>
</dbReference>
<feature type="domain" description="Protein kinase" evidence="8">
    <location>
        <begin position="112"/>
        <end position="373"/>
    </location>
</feature>
<evidence type="ECO:0000256" key="1">
    <source>
        <dbReference type="ARBA" id="ARBA00012513"/>
    </source>
</evidence>
<keyword evidence="5 9" id="KW-0418">Kinase</keyword>
<keyword evidence="2" id="KW-0723">Serine/threonine-protein kinase</keyword>
<sequence length="524" mass="57506">MPEIRSSCNPEMLNLFLKQVLQPDEEELFHSHLDRCESCQKKLEQNAADPDWWRDASDFLIADEIDLEIQATLDGEAIETDDGAIPRGSIAGVMDQLLPTDYPEMIGRFGGYEIVGVIGCGGMGVVLKGFESALNRFVAIKVLAPHLATSGAARNRFSREGQSAASVVHPNVVSIHRVSQANGLPFLVMPYIGGESLQKRSDRDGALPVSAVVRIGLQVCRGLAAAHAQGLVHRDVKPANILLEKDVDRIILTDFGLARAADDASMTKSGVLAGTPQYMSPEQARGERLDQRSDLFSLGSVLYTLCTGRPPFRAETSYGILRKITDTQPRPIREINPDIPSWMATLIASLQSKNPDDRINSAEEAANLLEQCLAHLQQPDLQPLPAELNAWNKRRWPKWVTSSLATGIMICVVVGSLWFNHEPNEITANHSETETVAPSVTSKNEPLVSAYAPAETDDSPPVRTAEPVEIAVQAPLTDQEISELEDLFDDVQSLQDDLKLMESNLQLLDPPQFNPAFEPELRTN</sequence>
<dbReference type="InterPro" id="IPR017441">
    <property type="entry name" value="Protein_kinase_ATP_BS"/>
</dbReference>
<dbReference type="SMART" id="SM00220">
    <property type="entry name" value="S_TKc"/>
    <property type="match status" value="1"/>
</dbReference>
<evidence type="ECO:0000256" key="5">
    <source>
        <dbReference type="ARBA" id="ARBA00022777"/>
    </source>
</evidence>
<dbReference type="CDD" id="cd14014">
    <property type="entry name" value="STKc_PknB_like"/>
    <property type="match status" value="1"/>
</dbReference>
<dbReference type="PROSITE" id="PS50011">
    <property type="entry name" value="PROTEIN_KINASE_DOM"/>
    <property type="match status" value="1"/>
</dbReference>
<evidence type="ECO:0000256" key="3">
    <source>
        <dbReference type="ARBA" id="ARBA00022679"/>
    </source>
</evidence>
<accession>A0A517QMC9</accession>
<keyword evidence="6 7" id="KW-0067">ATP-binding</keyword>
<dbReference type="EC" id="2.7.11.1" evidence="1"/>
<dbReference type="PROSITE" id="PS00107">
    <property type="entry name" value="PROTEIN_KINASE_ATP"/>
    <property type="match status" value="1"/>
</dbReference>
<proteinExistence type="predicted"/>
<dbReference type="GO" id="GO:0005524">
    <property type="term" value="F:ATP binding"/>
    <property type="evidence" value="ECO:0007669"/>
    <property type="project" value="UniProtKB-UniRule"/>
</dbReference>
<dbReference type="KEGG" id="tpol:Mal48_20460"/>
<dbReference type="PANTHER" id="PTHR43289:SF6">
    <property type="entry name" value="SERINE_THREONINE-PROTEIN KINASE NEKL-3"/>
    <property type="match status" value="1"/>
</dbReference>
<dbReference type="Gene3D" id="3.30.200.20">
    <property type="entry name" value="Phosphorylase Kinase, domain 1"/>
    <property type="match status" value="1"/>
</dbReference>
<organism evidence="9 10">
    <name type="scientific">Thalassoglobus polymorphus</name>
    <dbReference type="NCBI Taxonomy" id="2527994"/>
    <lineage>
        <taxon>Bacteria</taxon>
        <taxon>Pseudomonadati</taxon>
        <taxon>Planctomycetota</taxon>
        <taxon>Planctomycetia</taxon>
        <taxon>Planctomycetales</taxon>
        <taxon>Planctomycetaceae</taxon>
        <taxon>Thalassoglobus</taxon>
    </lineage>
</organism>
<dbReference type="InterPro" id="IPR008271">
    <property type="entry name" value="Ser/Thr_kinase_AS"/>
</dbReference>
<evidence type="ECO:0000256" key="2">
    <source>
        <dbReference type="ARBA" id="ARBA00022527"/>
    </source>
</evidence>
<gene>
    <name evidence="9" type="primary">pknB_10</name>
    <name evidence="9" type="ORF">Mal48_20460</name>
</gene>
<reference evidence="9 10" key="1">
    <citation type="submission" date="2019-02" db="EMBL/GenBank/DDBJ databases">
        <title>Deep-cultivation of Planctomycetes and their phenomic and genomic characterization uncovers novel biology.</title>
        <authorList>
            <person name="Wiegand S."/>
            <person name="Jogler M."/>
            <person name="Boedeker C."/>
            <person name="Pinto D."/>
            <person name="Vollmers J."/>
            <person name="Rivas-Marin E."/>
            <person name="Kohn T."/>
            <person name="Peeters S.H."/>
            <person name="Heuer A."/>
            <person name="Rast P."/>
            <person name="Oberbeckmann S."/>
            <person name="Bunk B."/>
            <person name="Jeske O."/>
            <person name="Meyerdierks A."/>
            <person name="Storesund J.E."/>
            <person name="Kallscheuer N."/>
            <person name="Luecker S."/>
            <person name="Lage O.M."/>
            <person name="Pohl T."/>
            <person name="Merkel B.J."/>
            <person name="Hornburger P."/>
            <person name="Mueller R.-W."/>
            <person name="Bruemmer F."/>
            <person name="Labrenz M."/>
            <person name="Spormann A.M."/>
            <person name="Op den Camp H."/>
            <person name="Overmann J."/>
            <person name="Amann R."/>
            <person name="Jetten M.S.M."/>
            <person name="Mascher T."/>
            <person name="Medema M.H."/>
            <person name="Devos D.P."/>
            <person name="Kaster A.-K."/>
            <person name="Ovreas L."/>
            <person name="Rohde M."/>
            <person name="Galperin M.Y."/>
            <person name="Jogler C."/>
        </authorList>
    </citation>
    <scope>NUCLEOTIDE SEQUENCE [LARGE SCALE GENOMIC DNA]</scope>
    <source>
        <strain evidence="9 10">Mal48</strain>
    </source>
</reference>
<evidence type="ECO:0000256" key="7">
    <source>
        <dbReference type="PROSITE-ProRule" id="PRU10141"/>
    </source>
</evidence>
<dbReference type="InterPro" id="IPR011009">
    <property type="entry name" value="Kinase-like_dom_sf"/>
</dbReference>
<dbReference type="Proteomes" id="UP000315724">
    <property type="component" value="Chromosome"/>
</dbReference>
<name>A0A517QMC9_9PLAN</name>
<evidence type="ECO:0000256" key="6">
    <source>
        <dbReference type="ARBA" id="ARBA00022840"/>
    </source>
</evidence>
<dbReference type="Gene3D" id="1.10.510.10">
    <property type="entry name" value="Transferase(Phosphotransferase) domain 1"/>
    <property type="match status" value="1"/>
</dbReference>
<evidence type="ECO:0000313" key="10">
    <source>
        <dbReference type="Proteomes" id="UP000315724"/>
    </source>
</evidence>
<evidence type="ECO:0000313" key="9">
    <source>
        <dbReference type="EMBL" id="QDT32799.1"/>
    </source>
</evidence>
<protein>
    <recommendedName>
        <fullName evidence="1">non-specific serine/threonine protein kinase</fullName>
        <ecNumber evidence="1">2.7.11.1</ecNumber>
    </recommendedName>
</protein>
<keyword evidence="10" id="KW-1185">Reference proteome</keyword>
<dbReference type="PROSITE" id="PS00108">
    <property type="entry name" value="PROTEIN_KINASE_ST"/>
    <property type="match status" value="1"/>
</dbReference>
<dbReference type="AlphaFoldDB" id="A0A517QMC9"/>
<dbReference type="SUPFAM" id="SSF56112">
    <property type="entry name" value="Protein kinase-like (PK-like)"/>
    <property type="match status" value="1"/>
</dbReference>
<dbReference type="Pfam" id="PF00069">
    <property type="entry name" value="Pkinase"/>
    <property type="match status" value="1"/>
</dbReference>
<keyword evidence="4 7" id="KW-0547">Nucleotide-binding</keyword>
<evidence type="ECO:0000259" key="8">
    <source>
        <dbReference type="PROSITE" id="PS50011"/>
    </source>
</evidence>
<dbReference type="RefSeq" id="WP_231739970.1">
    <property type="nucleotide sequence ID" value="NZ_CP036267.1"/>
</dbReference>
<evidence type="ECO:0000256" key="4">
    <source>
        <dbReference type="ARBA" id="ARBA00022741"/>
    </source>
</evidence>
<keyword evidence="3 9" id="KW-0808">Transferase</keyword>
<dbReference type="EMBL" id="CP036267">
    <property type="protein sequence ID" value="QDT32799.1"/>
    <property type="molecule type" value="Genomic_DNA"/>
</dbReference>
<feature type="binding site" evidence="7">
    <location>
        <position position="141"/>
    </location>
    <ligand>
        <name>ATP</name>
        <dbReference type="ChEBI" id="CHEBI:30616"/>
    </ligand>
</feature>
<dbReference type="GO" id="GO:0004674">
    <property type="term" value="F:protein serine/threonine kinase activity"/>
    <property type="evidence" value="ECO:0007669"/>
    <property type="project" value="UniProtKB-KW"/>
</dbReference>